<evidence type="ECO:0000313" key="7">
    <source>
        <dbReference type="EMBL" id="CAI9716413.1"/>
    </source>
</evidence>
<sequence length="173" mass="19646">MYTPANASRNRKILGLRRGPPNSLDPIEGRGDGNSTSKRPTVGHHTAAMSSQKSVFNGKRAVSVHRQNSYPSESQSQHDDIVKYLTDSWNKVVSEPDSRHPRDNKAWSRFSHDMDNRHQRIIKSSNPTWYKEKCPNPQMESVPDEPTSRQEVQMRAAASNSLMHQMSVVKKHS</sequence>
<evidence type="ECO:0000256" key="6">
    <source>
        <dbReference type="SAM" id="MobiDB-lite"/>
    </source>
</evidence>
<proteinExistence type="inferred from homology"/>
<feature type="region of interest" description="Disordered" evidence="6">
    <location>
        <begin position="1"/>
        <end position="78"/>
    </location>
</feature>
<accession>A0AA36AJ18</accession>
<dbReference type="GO" id="GO:0010494">
    <property type="term" value="C:cytoplasmic stress granule"/>
    <property type="evidence" value="ECO:0007669"/>
    <property type="project" value="UniProtKB-SubCell"/>
</dbReference>
<feature type="compositionally biased region" description="Polar residues" evidence="6">
    <location>
        <begin position="65"/>
        <end position="75"/>
    </location>
</feature>
<gene>
    <name evidence="7" type="ORF">OCTVUL_1B021064</name>
</gene>
<keyword evidence="4" id="KW-0963">Cytoplasm</keyword>
<protein>
    <recommendedName>
        <fullName evidence="9">MAPK regulated corepressor interacting protein 2</fullName>
    </recommendedName>
</protein>
<organism evidence="7 8">
    <name type="scientific">Octopus vulgaris</name>
    <name type="common">Common octopus</name>
    <dbReference type="NCBI Taxonomy" id="6645"/>
    <lineage>
        <taxon>Eukaryota</taxon>
        <taxon>Metazoa</taxon>
        <taxon>Spiralia</taxon>
        <taxon>Lophotrochozoa</taxon>
        <taxon>Mollusca</taxon>
        <taxon>Cephalopoda</taxon>
        <taxon>Coleoidea</taxon>
        <taxon>Octopodiformes</taxon>
        <taxon>Octopoda</taxon>
        <taxon>Incirrata</taxon>
        <taxon>Octopodidae</taxon>
        <taxon>Octopus</taxon>
    </lineage>
</organism>
<comment type="similarity">
    <text evidence="3">Belongs to the MCRIP family.</text>
</comment>
<dbReference type="InterPro" id="IPR029428">
    <property type="entry name" value="MCRIP"/>
</dbReference>
<comment type="subcellular location">
    <subcellularLocation>
        <location evidence="2">Cytoplasm</location>
        <location evidence="2">Stress granule</location>
    </subcellularLocation>
    <subcellularLocation>
        <location evidence="1">Nucleus</location>
    </subcellularLocation>
</comment>
<name>A0AA36AJ18_OCTVU</name>
<evidence type="ECO:0008006" key="9">
    <source>
        <dbReference type="Google" id="ProtNLM"/>
    </source>
</evidence>
<dbReference type="EMBL" id="OX597814">
    <property type="protein sequence ID" value="CAI9716413.1"/>
    <property type="molecule type" value="Genomic_DNA"/>
</dbReference>
<feature type="region of interest" description="Disordered" evidence="6">
    <location>
        <begin position="128"/>
        <end position="156"/>
    </location>
</feature>
<evidence type="ECO:0000256" key="3">
    <source>
        <dbReference type="ARBA" id="ARBA00010821"/>
    </source>
</evidence>
<keyword evidence="8" id="KW-1185">Reference proteome</keyword>
<evidence type="ECO:0000256" key="1">
    <source>
        <dbReference type="ARBA" id="ARBA00004123"/>
    </source>
</evidence>
<evidence type="ECO:0000256" key="2">
    <source>
        <dbReference type="ARBA" id="ARBA00004210"/>
    </source>
</evidence>
<reference evidence="7" key="1">
    <citation type="submission" date="2023-08" db="EMBL/GenBank/DDBJ databases">
        <authorList>
            <person name="Alioto T."/>
            <person name="Alioto T."/>
            <person name="Gomez Garrido J."/>
        </authorList>
    </citation>
    <scope>NUCLEOTIDE SEQUENCE</scope>
</reference>
<keyword evidence="5" id="KW-0539">Nucleus</keyword>
<evidence type="ECO:0000313" key="8">
    <source>
        <dbReference type="Proteomes" id="UP001162480"/>
    </source>
</evidence>
<dbReference type="Pfam" id="PF14799">
    <property type="entry name" value="FAM195"/>
    <property type="match status" value="1"/>
</dbReference>
<evidence type="ECO:0000256" key="5">
    <source>
        <dbReference type="ARBA" id="ARBA00023242"/>
    </source>
</evidence>
<evidence type="ECO:0000256" key="4">
    <source>
        <dbReference type="ARBA" id="ARBA00022490"/>
    </source>
</evidence>
<dbReference type="AlphaFoldDB" id="A0AA36AJ18"/>
<dbReference type="Proteomes" id="UP001162480">
    <property type="component" value="Chromosome 1"/>
</dbReference>
<dbReference type="GO" id="GO:0005634">
    <property type="term" value="C:nucleus"/>
    <property type="evidence" value="ECO:0007669"/>
    <property type="project" value="UniProtKB-SubCell"/>
</dbReference>